<comment type="caution">
    <text evidence="3">The sequence shown here is derived from an EMBL/GenBank/DDBJ whole genome shotgun (WGS) entry which is preliminary data.</text>
</comment>
<keyword evidence="4" id="KW-1185">Reference proteome</keyword>
<evidence type="ECO:0000256" key="1">
    <source>
        <dbReference type="SAM" id="MobiDB-lite"/>
    </source>
</evidence>
<feature type="region of interest" description="Disordered" evidence="1">
    <location>
        <begin position="178"/>
        <end position="220"/>
    </location>
</feature>
<feature type="chain" id="PRO_5041330202" evidence="2">
    <location>
        <begin position="19"/>
        <end position="220"/>
    </location>
</feature>
<feature type="compositionally biased region" description="Polar residues" evidence="1">
    <location>
        <begin position="204"/>
        <end position="220"/>
    </location>
</feature>
<dbReference type="Proteomes" id="UP001168821">
    <property type="component" value="Unassembled WGS sequence"/>
</dbReference>
<feature type="compositionally biased region" description="Polar residues" evidence="1">
    <location>
        <begin position="129"/>
        <end position="141"/>
    </location>
</feature>
<sequence>MRFCLITIVCVQFFGIHSLIVPDEIPTILSVIYSNIPVIKKGTDSRIGWGFRLGDRADFQVLVELGPQTNTQPLANQGDSNTNNKRNTVDTLSNTLYAQRQKVKQDRQKEKDVEITNTDGGSWLQAWSQSVKQRNQVNKQELPQGAKPGLAAGEIDAKSVIPDDATLKLLQMLQEQVEKMKKEKEKGEGSDDSVEKLTELYHAESTTQESESVTNSSVAQ</sequence>
<evidence type="ECO:0000313" key="4">
    <source>
        <dbReference type="Proteomes" id="UP001168821"/>
    </source>
</evidence>
<feature type="signal peptide" evidence="2">
    <location>
        <begin position="1"/>
        <end position="18"/>
    </location>
</feature>
<organism evidence="3 4">
    <name type="scientific">Zophobas morio</name>
    <dbReference type="NCBI Taxonomy" id="2755281"/>
    <lineage>
        <taxon>Eukaryota</taxon>
        <taxon>Metazoa</taxon>
        <taxon>Ecdysozoa</taxon>
        <taxon>Arthropoda</taxon>
        <taxon>Hexapoda</taxon>
        <taxon>Insecta</taxon>
        <taxon>Pterygota</taxon>
        <taxon>Neoptera</taxon>
        <taxon>Endopterygota</taxon>
        <taxon>Coleoptera</taxon>
        <taxon>Polyphaga</taxon>
        <taxon>Cucujiformia</taxon>
        <taxon>Tenebrionidae</taxon>
        <taxon>Zophobas</taxon>
    </lineage>
</organism>
<accession>A0AA38MCN4</accession>
<gene>
    <name evidence="3" type="ORF">Zmor_017512</name>
</gene>
<dbReference type="AlphaFoldDB" id="A0AA38MCN4"/>
<dbReference type="EMBL" id="JALNTZ010000005">
    <property type="protein sequence ID" value="KAJ3651474.1"/>
    <property type="molecule type" value="Genomic_DNA"/>
</dbReference>
<keyword evidence="2" id="KW-0732">Signal</keyword>
<evidence type="ECO:0000256" key="2">
    <source>
        <dbReference type="SAM" id="SignalP"/>
    </source>
</evidence>
<feature type="region of interest" description="Disordered" evidence="1">
    <location>
        <begin position="129"/>
        <end position="150"/>
    </location>
</feature>
<protein>
    <submittedName>
        <fullName evidence="3">Uncharacterized protein</fullName>
    </submittedName>
</protein>
<proteinExistence type="predicted"/>
<name>A0AA38MCN4_9CUCU</name>
<reference evidence="3" key="1">
    <citation type="journal article" date="2023" name="G3 (Bethesda)">
        <title>Whole genome assemblies of Zophobas morio and Tenebrio molitor.</title>
        <authorList>
            <person name="Kaur S."/>
            <person name="Stinson S.A."/>
            <person name="diCenzo G.C."/>
        </authorList>
    </citation>
    <scope>NUCLEOTIDE SEQUENCE</scope>
    <source>
        <strain evidence="3">QUZm001</strain>
    </source>
</reference>
<feature type="compositionally biased region" description="Basic and acidic residues" evidence="1">
    <location>
        <begin position="178"/>
        <end position="202"/>
    </location>
</feature>
<evidence type="ECO:0000313" key="3">
    <source>
        <dbReference type="EMBL" id="KAJ3651474.1"/>
    </source>
</evidence>